<dbReference type="InterPro" id="IPR049326">
    <property type="entry name" value="Rhodopsin_dom_fungi"/>
</dbReference>
<dbReference type="Pfam" id="PF20684">
    <property type="entry name" value="Fung_rhodopsin"/>
    <property type="match status" value="1"/>
</dbReference>
<organism evidence="8 9">
    <name type="scientific">Discina gigas</name>
    <dbReference type="NCBI Taxonomy" id="1032678"/>
    <lineage>
        <taxon>Eukaryota</taxon>
        <taxon>Fungi</taxon>
        <taxon>Dikarya</taxon>
        <taxon>Ascomycota</taxon>
        <taxon>Pezizomycotina</taxon>
        <taxon>Pezizomycetes</taxon>
        <taxon>Pezizales</taxon>
        <taxon>Discinaceae</taxon>
        <taxon>Discina</taxon>
    </lineage>
</organism>
<comment type="similarity">
    <text evidence="5">Belongs to the SAT4 family.</text>
</comment>
<keyword evidence="3 6" id="KW-1133">Transmembrane helix</keyword>
<protein>
    <recommendedName>
        <fullName evidence="7">Rhodopsin domain-containing protein</fullName>
    </recommendedName>
</protein>
<evidence type="ECO:0000256" key="2">
    <source>
        <dbReference type="ARBA" id="ARBA00022692"/>
    </source>
</evidence>
<dbReference type="PANTHER" id="PTHR33048">
    <property type="entry name" value="PTH11-LIKE INTEGRAL MEMBRANE PROTEIN (AFU_ORTHOLOGUE AFUA_5G11245)"/>
    <property type="match status" value="1"/>
</dbReference>
<evidence type="ECO:0000313" key="9">
    <source>
        <dbReference type="Proteomes" id="UP001447188"/>
    </source>
</evidence>
<evidence type="ECO:0000256" key="1">
    <source>
        <dbReference type="ARBA" id="ARBA00004141"/>
    </source>
</evidence>
<dbReference type="Proteomes" id="UP001447188">
    <property type="component" value="Unassembled WGS sequence"/>
</dbReference>
<comment type="subcellular location">
    <subcellularLocation>
        <location evidence="1">Membrane</location>
        <topology evidence="1">Multi-pass membrane protein</topology>
    </subcellularLocation>
</comment>
<dbReference type="EMBL" id="JBBBZM010000049">
    <property type="protein sequence ID" value="KAL0636472.1"/>
    <property type="molecule type" value="Genomic_DNA"/>
</dbReference>
<gene>
    <name evidence="8" type="ORF">Q9L58_004522</name>
</gene>
<proteinExistence type="inferred from homology"/>
<evidence type="ECO:0000256" key="6">
    <source>
        <dbReference type="SAM" id="Phobius"/>
    </source>
</evidence>
<name>A0ABR3GKM9_9PEZI</name>
<comment type="caution">
    <text evidence="8">The sequence shown here is derived from an EMBL/GenBank/DDBJ whole genome shotgun (WGS) entry which is preliminary data.</text>
</comment>
<dbReference type="InterPro" id="IPR052337">
    <property type="entry name" value="SAT4-like"/>
</dbReference>
<reference evidence="8 9" key="1">
    <citation type="submission" date="2024-02" db="EMBL/GenBank/DDBJ databases">
        <title>Discinaceae phylogenomics.</title>
        <authorList>
            <person name="Dirks A.C."/>
            <person name="James T.Y."/>
        </authorList>
    </citation>
    <scope>NUCLEOTIDE SEQUENCE [LARGE SCALE GENOMIC DNA]</scope>
    <source>
        <strain evidence="8 9">ACD0624</strain>
    </source>
</reference>
<evidence type="ECO:0000256" key="5">
    <source>
        <dbReference type="ARBA" id="ARBA00038359"/>
    </source>
</evidence>
<feature type="transmembrane region" description="Helical" evidence="6">
    <location>
        <begin position="6"/>
        <end position="23"/>
    </location>
</feature>
<keyword evidence="4 6" id="KW-0472">Membrane</keyword>
<feature type="transmembrane region" description="Helical" evidence="6">
    <location>
        <begin position="77"/>
        <end position="100"/>
    </location>
</feature>
<evidence type="ECO:0000313" key="8">
    <source>
        <dbReference type="EMBL" id="KAL0636472.1"/>
    </source>
</evidence>
<feature type="transmembrane region" description="Helical" evidence="6">
    <location>
        <begin position="35"/>
        <end position="57"/>
    </location>
</feature>
<feature type="domain" description="Rhodopsin" evidence="7">
    <location>
        <begin position="19"/>
        <end position="250"/>
    </location>
</feature>
<feature type="transmembrane region" description="Helical" evidence="6">
    <location>
        <begin position="157"/>
        <end position="181"/>
    </location>
</feature>
<dbReference type="PANTHER" id="PTHR33048:SF47">
    <property type="entry name" value="INTEGRAL MEMBRANE PROTEIN-RELATED"/>
    <property type="match status" value="1"/>
</dbReference>
<feature type="transmembrane region" description="Helical" evidence="6">
    <location>
        <begin position="112"/>
        <end position="133"/>
    </location>
</feature>
<evidence type="ECO:0000256" key="4">
    <source>
        <dbReference type="ARBA" id="ARBA00023136"/>
    </source>
</evidence>
<feature type="transmembrane region" description="Helical" evidence="6">
    <location>
        <begin position="193"/>
        <end position="213"/>
    </location>
</feature>
<evidence type="ECO:0000256" key="3">
    <source>
        <dbReference type="ARBA" id="ARBA00022989"/>
    </source>
</evidence>
<keyword evidence="2 6" id="KW-0812">Transmembrane</keyword>
<sequence length="355" mass="39310">MIVTVNTTMVSIAFLFVAMRIFTRLKLTKMGVDDVLICFGWVFSFGVSLFIMLGTRYGAGRHSWDIPPEWPKLPKFGYIYVALYNPTLMMTKTSILTFYINKLGVKEGFRKICWVMMGYVICSSTAIFLTLIFQCKPLAGGWNRDLPGRKCISTTPLYYFSGANNLVTDVILLFLPMPIIWKLRLPLRQRLSLVVVFAMGAFIIRLHTVTIAVTSTDLPWTGAVSSTWSAVELNVAIICACMPGFKQFLSWLAPGLLGSTPKQTGYYESGSNGKYGGGSGGSRGIKSVHMSNNATVVACTHHEGGSEEYIMKDLEGGRPGGPIIGINKRVEVMVESEEIKDNTSQTTSDRRKNWA</sequence>
<keyword evidence="9" id="KW-1185">Reference proteome</keyword>
<evidence type="ECO:0000259" key="7">
    <source>
        <dbReference type="Pfam" id="PF20684"/>
    </source>
</evidence>
<accession>A0ABR3GKM9</accession>